<evidence type="ECO:0000256" key="1">
    <source>
        <dbReference type="ARBA" id="ARBA00005755"/>
    </source>
</evidence>
<dbReference type="SUPFAM" id="SSF53098">
    <property type="entry name" value="Ribonuclease H-like"/>
    <property type="match status" value="1"/>
</dbReference>
<dbReference type="InterPro" id="IPR004868">
    <property type="entry name" value="DNA-dir_DNA_pol_B_mt/vir"/>
</dbReference>
<keyword evidence="6" id="KW-0239">DNA-directed DNA polymerase</keyword>
<dbReference type="Gene3D" id="3.30.420.10">
    <property type="entry name" value="Ribonuclease H-like superfamily/Ribonuclease H"/>
    <property type="match status" value="1"/>
</dbReference>
<sequence>MNREFDSESLSRSTQVPLEIELAVEQLRHIPTPSSKHQVPLDLQIAVDQLRYIPVANNVDAQNSSPSEPQNPFQTLEDTVQRLNQTGEDVFRDIENSLQNLNQTNTSALNLLNESENESQPQTQPQTQRGEGSGQRHHHAEEQEEEGGEGLRQRHRPTEEQEEERVSGGRESEATSYDRFNTLVMRRSFTVPRPGNVPDIAAFYRNVIGVIRELANEVESRASRDDVIQLEVVGENVRDYVSVTNNAQGRNILPAFEGLLDRIVQSNNSVAGDEDIELIVQIVRNPTGGAKRKMEKTLDCEPLSHFATDFPDHSKPLFLFLLQNHYYGIKNLKAFMGTKYVCNYFYKSFNNPIVHSCEGYCQVCTDPICTTEELKPLKCTDCHRTCRSLSCFARHKEAKPSPMNKQPFSFCDQIKKCKLCKLSHYVNMTTGKASHHCNTTRCRICGETLPFGSETDAHLCYIQPVAGETKELGLVFYDFETFVNENNEHIPFLVYAKTLKGEEKVFYGLDCVKRFLLYFRRNRHRRNVFIAHNARGFDSYLVLKGILKERASPQNILMTGCKILSFEEPDYQLKFIDSLFFLPMRLSAMPKALGFSDQSKGYFPHRFSSEKHLEYVGPYPPPSYYGVDRMTACEQEVFYRWYNEKSQDVFDFGKKPCITVRTTSKFSPQDALNSGNSISMRRVWTLSALLP</sequence>
<dbReference type="InterPro" id="IPR036397">
    <property type="entry name" value="RNaseH_sf"/>
</dbReference>
<evidence type="ECO:0000256" key="4">
    <source>
        <dbReference type="ARBA" id="ARBA00022695"/>
    </source>
</evidence>
<evidence type="ECO:0000256" key="9">
    <source>
        <dbReference type="SAM" id="MobiDB-lite"/>
    </source>
</evidence>
<feature type="region of interest" description="Disordered" evidence="9">
    <location>
        <begin position="114"/>
        <end position="174"/>
    </location>
</feature>
<dbReference type="EMBL" id="OY660874">
    <property type="protein sequence ID" value="CAJ1067369.1"/>
    <property type="molecule type" value="Genomic_DNA"/>
</dbReference>
<evidence type="ECO:0000256" key="7">
    <source>
        <dbReference type="ARBA" id="ARBA00023125"/>
    </source>
</evidence>
<evidence type="ECO:0000256" key="5">
    <source>
        <dbReference type="ARBA" id="ARBA00022705"/>
    </source>
</evidence>
<feature type="domain" description="DNA-directed DNA polymerase family B mitochondria/virus" evidence="10">
    <location>
        <begin position="525"/>
        <end position="625"/>
    </location>
</feature>
<dbReference type="Proteomes" id="UP001178508">
    <property type="component" value="Chromosome 11"/>
</dbReference>
<dbReference type="GO" id="GO:0003677">
    <property type="term" value="F:DNA binding"/>
    <property type="evidence" value="ECO:0007669"/>
    <property type="project" value="UniProtKB-KW"/>
</dbReference>
<dbReference type="AlphaFoldDB" id="A0AAV1G2T8"/>
<gene>
    <name evidence="11" type="ORF">XNOV1_A007546</name>
</gene>
<reference evidence="11" key="1">
    <citation type="submission" date="2023-08" db="EMBL/GenBank/DDBJ databases">
        <authorList>
            <person name="Alioto T."/>
            <person name="Alioto T."/>
            <person name="Gomez Garrido J."/>
        </authorList>
    </citation>
    <scope>NUCLEOTIDE SEQUENCE</scope>
</reference>
<evidence type="ECO:0000313" key="12">
    <source>
        <dbReference type="Proteomes" id="UP001178508"/>
    </source>
</evidence>
<dbReference type="GO" id="GO:0003887">
    <property type="term" value="F:DNA-directed DNA polymerase activity"/>
    <property type="evidence" value="ECO:0007669"/>
    <property type="project" value="UniProtKB-KW"/>
</dbReference>
<accession>A0AAV1G2T8</accession>
<dbReference type="InterPro" id="IPR012337">
    <property type="entry name" value="RNaseH-like_sf"/>
</dbReference>
<dbReference type="PANTHER" id="PTHR33568">
    <property type="entry name" value="DNA POLYMERASE"/>
    <property type="match status" value="1"/>
</dbReference>
<dbReference type="GO" id="GO:0006260">
    <property type="term" value="P:DNA replication"/>
    <property type="evidence" value="ECO:0007669"/>
    <property type="project" value="UniProtKB-KW"/>
</dbReference>
<dbReference type="Pfam" id="PF03175">
    <property type="entry name" value="DNA_pol_B_2"/>
    <property type="match status" value="1"/>
</dbReference>
<dbReference type="GO" id="GO:0000166">
    <property type="term" value="F:nucleotide binding"/>
    <property type="evidence" value="ECO:0007669"/>
    <property type="project" value="InterPro"/>
</dbReference>
<comment type="catalytic activity">
    <reaction evidence="8">
        <text>DNA(n) + a 2'-deoxyribonucleoside 5'-triphosphate = DNA(n+1) + diphosphate</text>
        <dbReference type="Rhea" id="RHEA:22508"/>
        <dbReference type="Rhea" id="RHEA-COMP:17339"/>
        <dbReference type="Rhea" id="RHEA-COMP:17340"/>
        <dbReference type="ChEBI" id="CHEBI:33019"/>
        <dbReference type="ChEBI" id="CHEBI:61560"/>
        <dbReference type="ChEBI" id="CHEBI:173112"/>
        <dbReference type="EC" id="2.7.7.7"/>
    </reaction>
</comment>
<dbReference type="PANTHER" id="PTHR33568:SF3">
    <property type="entry name" value="DNA-DIRECTED DNA POLYMERASE"/>
    <property type="match status" value="1"/>
</dbReference>
<keyword evidence="3" id="KW-0808">Transferase</keyword>
<organism evidence="11 12">
    <name type="scientific">Xyrichtys novacula</name>
    <name type="common">Pearly razorfish</name>
    <name type="synonym">Hemipteronotus novacula</name>
    <dbReference type="NCBI Taxonomy" id="13765"/>
    <lineage>
        <taxon>Eukaryota</taxon>
        <taxon>Metazoa</taxon>
        <taxon>Chordata</taxon>
        <taxon>Craniata</taxon>
        <taxon>Vertebrata</taxon>
        <taxon>Euteleostomi</taxon>
        <taxon>Actinopterygii</taxon>
        <taxon>Neopterygii</taxon>
        <taxon>Teleostei</taxon>
        <taxon>Neoteleostei</taxon>
        <taxon>Acanthomorphata</taxon>
        <taxon>Eupercaria</taxon>
        <taxon>Labriformes</taxon>
        <taxon>Labridae</taxon>
        <taxon>Xyrichtys</taxon>
    </lineage>
</organism>
<evidence type="ECO:0000259" key="10">
    <source>
        <dbReference type="Pfam" id="PF03175"/>
    </source>
</evidence>
<feature type="compositionally biased region" description="Basic and acidic residues" evidence="9">
    <location>
        <begin position="149"/>
        <end position="173"/>
    </location>
</feature>
<evidence type="ECO:0000256" key="6">
    <source>
        <dbReference type="ARBA" id="ARBA00022932"/>
    </source>
</evidence>
<keyword evidence="7" id="KW-0238">DNA-binding</keyword>
<keyword evidence="12" id="KW-1185">Reference proteome</keyword>
<dbReference type="EC" id="2.7.7.7" evidence="2"/>
<evidence type="ECO:0000256" key="8">
    <source>
        <dbReference type="ARBA" id="ARBA00049244"/>
    </source>
</evidence>
<evidence type="ECO:0000256" key="3">
    <source>
        <dbReference type="ARBA" id="ARBA00022679"/>
    </source>
</evidence>
<name>A0AAV1G2T8_XYRNO</name>
<keyword evidence="4" id="KW-0548">Nucleotidyltransferase</keyword>
<comment type="similarity">
    <text evidence="1">Belongs to the DNA polymerase type-B family.</text>
</comment>
<evidence type="ECO:0000256" key="2">
    <source>
        <dbReference type="ARBA" id="ARBA00012417"/>
    </source>
</evidence>
<feature type="compositionally biased region" description="Polar residues" evidence="9">
    <location>
        <begin position="114"/>
        <end position="130"/>
    </location>
</feature>
<proteinExistence type="inferred from homology"/>
<evidence type="ECO:0000313" key="11">
    <source>
        <dbReference type="EMBL" id="CAJ1067369.1"/>
    </source>
</evidence>
<protein>
    <recommendedName>
        <fullName evidence="2">DNA-directed DNA polymerase</fullName>
        <ecNumber evidence="2">2.7.7.7</ecNumber>
    </recommendedName>
</protein>
<keyword evidence="5" id="KW-0235">DNA replication</keyword>